<feature type="non-terminal residue" evidence="9">
    <location>
        <position position="101"/>
    </location>
</feature>
<dbReference type="EC" id="1.2.4.2" evidence="4"/>
<organism evidence="9 10">
    <name type="scientific">Gelidibacter salicanalis</name>
    <dbReference type="NCBI Taxonomy" id="291193"/>
    <lineage>
        <taxon>Bacteria</taxon>
        <taxon>Pseudomonadati</taxon>
        <taxon>Bacteroidota</taxon>
        <taxon>Flavobacteriia</taxon>
        <taxon>Flavobacteriales</taxon>
        <taxon>Flavobacteriaceae</taxon>
        <taxon>Gelidibacter</taxon>
    </lineage>
</organism>
<protein>
    <recommendedName>
        <fullName evidence="5">2-oxoglutarate dehydrogenase E1 component</fullName>
        <ecNumber evidence="4">1.2.4.2</ecNumber>
    </recommendedName>
    <alternativeName>
        <fullName evidence="8">Alpha-ketoglutarate dehydrogenase</fullName>
    </alternativeName>
</protein>
<name>A0A934NEY8_9FLAO</name>
<dbReference type="Gene3D" id="1.10.287.1150">
    <property type="entry name" value="TPP helical domain"/>
    <property type="match status" value="1"/>
</dbReference>
<evidence type="ECO:0000256" key="2">
    <source>
        <dbReference type="ARBA" id="ARBA00003906"/>
    </source>
</evidence>
<comment type="function">
    <text evidence="2">E1 component of the 2-oxoglutarate dehydrogenase (OGDH) complex which catalyzes the decarboxylation of 2-oxoglutarate, the first step in the conversion of 2-oxoglutarate to succinyl-CoA and CO(2).</text>
</comment>
<gene>
    <name evidence="9" type="ORF">JEM65_21350</name>
</gene>
<keyword evidence="10" id="KW-1185">Reference proteome</keyword>
<evidence type="ECO:0000256" key="6">
    <source>
        <dbReference type="ARBA" id="ARBA00023002"/>
    </source>
</evidence>
<evidence type="ECO:0000313" key="9">
    <source>
        <dbReference type="EMBL" id="MBJ7883170.1"/>
    </source>
</evidence>
<dbReference type="FunFam" id="1.10.287.1150:FF:000004">
    <property type="entry name" value="2-oxoglutarate dehydrogenase E1 component"/>
    <property type="match status" value="1"/>
</dbReference>
<dbReference type="AlphaFoldDB" id="A0A934NEY8"/>
<feature type="non-terminal residue" evidence="9">
    <location>
        <position position="1"/>
    </location>
</feature>
<dbReference type="Proteomes" id="UP000662373">
    <property type="component" value="Unassembled WGS sequence"/>
</dbReference>
<sequence>PTVGVKPEQLHSQTRDYFRRLAKDASRYNSSISDPETDAKQVKVLQLINAFRFRGHQNANLDPLGLWKLDDVPDLDPAFHHLTEADFQETFNVGSFAIGKE</sequence>
<evidence type="ECO:0000256" key="5">
    <source>
        <dbReference type="ARBA" id="ARBA00013321"/>
    </source>
</evidence>
<comment type="caution">
    <text evidence="9">The sequence shown here is derived from an EMBL/GenBank/DDBJ whole genome shotgun (WGS) entry which is preliminary data.</text>
</comment>
<comment type="cofactor">
    <cofactor evidence="1">
        <name>thiamine diphosphate</name>
        <dbReference type="ChEBI" id="CHEBI:58937"/>
    </cofactor>
</comment>
<comment type="similarity">
    <text evidence="3">Belongs to the alpha-ketoglutarate dehydrogenase family.</text>
</comment>
<evidence type="ECO:0000256" key="1">
    <source>
        <dbReference type="ARBA" id="ARBA00001964"/>
    </source>
</evidence>
<evidence type="ECO:0000256" key="7">
    <source>
        <dbReference type="ARBA" id="ARBA00023052"/>
    </source>
</evidence>
<keyword evidence="6" id="KW-0560">Oxidoreductase</keyword>
<reference evidence="9 10" key="1">
    <citation type="submission" date="2020-09" db="EMBL/GenBank/DDBJ databases">
        <title>Draft genome of Gelidibacter salicanalis PAMC21136.</title>
        <authorList>
            <person name="Park H."/>
        </authorList>
    </citation>
    <scope>NUCLEOTIDE SEQUENCE [LARGE SCALE GENOMIC DNA]</scope>
    <source>
        <strain evidence="9 10">PAMC21136</strain>
    </source>
</reference>
<dbReference type="GO" id="GO:0004591">
    <property type="term" value="F:oxoglutarate dehydrogenase (succinyl-transferring) activity"/>
    <property type="evidence" value="ECO:0007669"/>
    <property type="project" value="UniProtKB-EC"/>
</dbReference>
<dbReference type="EMBL" id="JAEHJZ010000214">
    <property type="protein sequence ID" value="MBJ7883170.1"/>
    <property type="molecule type" value="Genomic_DNA"/>
</dbReference>
<evidence type="ECO:0000313" key="10">
    <source>
        <dbReference type="Proteomes" id="UP000662373"/>
    </source>
</evidence>
<keyword evidence="7" id="KW-0786">Thiamine pyrophosphate</keyword>
<evidence type="ECO:0000256" key="4">
    <source>
        <dbReference type="ARBA" id="ARBA00012280"/>
    </source>
</evidence>
<proteinExistence type="inferred from homology"/>
<evidence type="ECO:0000256" key="3">
    <source>
        <dbReference type="ARBA" id="ARBA00006936"/>
    </source>
</evidence>
<evidence type="ECO:0000256" key="8">
    <source>
        <dbReference type="ARBA" id="ARBA00030680"/>
    </source>
</evidence>
<accession>A0A934NEY8</accession>